<accession>A0ABQ9X7F4</accession>
<keyword evidence="1" id="KW-0812">Transmembrane</keyword>
<keyword evidence="1" id="KW-1133">Transmembrane helix</keyword>
<proteinExistence type="predicted"/>
<dbReference type="EMBL" id="JARBJD010000231">
    <property type="protein sequence ID" value="KAK2946315.1"/>
    <property type="molecule type" value="Genomic_DNA"/>
</dbReference>
<comment type="caution">
    <text evidence="2">The sequence shown here is derived from an EMBL/GenBank/DDBJ whole genome shotgun (WGS) entry which is preliminary data.</text>
</comment>
<name>A0ABQ9X7F4_9EUKA</name>
<protein>
    <submittedName>
        <fullName evidence="2">Uncharacterized protein</fullName>
    </submittedName>
</protein>
<keyword evidence="3" id="KW-1185">Reference proteome</keyword>
<sequence length="130" mass="15442">MPDIDKQYQEKITEYQELILEPKRLQSSLRNYDLNSYTSRDSDMKRSVVPLAACATALSRMAPDDILDDVHDIFHKSLIKFYRYAKKSKYTFSRLFYMQIMFGEFLGRYFLLFILCCGIFVQINTDPYDD</sequence>
<dbReference type="Proteomes" id="UP001281761">
    <property type="component" value="Unassembled WGS sequence"/>
</dbReference>
<feature type="transmembrane region" description="Helical" evidence="1">
    <location>
        <begin position="95"/>
        <end position="121"/>
    </location>
</feature>
<evidence type="ECO:0000313" key="3">
    <source>
        <dbReference type="Proteomes" id="UP001281761"/>
    </source>
</evidence>
<evidence type="ECO:0000313" key="2">
    <source>
        <dbReference type="EMBL" id="KAK2946315.1"/>
    </source>
</evidence>
<evidence type="ECO:0000256" key="1">
    <source>
        <dbReference type="SAM" id="Phobius"/>
    </source>
</evidence>
<keyword evidence="1" id="KW-0472">Membrane</keyword>
<organism evidence="2 3">
    <name type="scientific">Blattamonas nauphoetae</name>
    <dbReference type="NCBI Taxonomy" id="2049346"/>
    <lineage>
        <taxon>Eukaryota</taxon>
        <taxon>Metamonada</taxon>
        <taxon>Preaxostyla</taxon>
        <taxon>Oxymonadida</taxon>
        <taxon>Blattamonas</taxon>
    </lineage>
</organism>
<reference evidence="2 3" key="1">
    <citation type="journal article" date="2022" name="bioRxiv">
        <title>Genomics of Preaxostyla Flagellates Illuminates Evolutionary Transitions and the Path Towards Mitochondrial Loss.</title>
        <authorList>
            <person name="Novak L.V.F."/>
            <person name="Treitli S.C."/>
            <person name="Pyrih J."/>
            <person name="Halakuc P."/>
            <person name="Pipaliya S.V."/>
            <person name="Vacek V."/>
            <person name="Brzon O."/>
            <person name="Soukal P."/>
            <person name="Eme L."/>
            <person name="Dacks J.B."/>
            <person name="Karnkowska A."/>
            <person name="Elias M."/>
            <person name="Hampl V."/>
        </authorList>
    </citation>
    <scope>NUCLEOTIDE SEQUENCE [LARGE SCALE GENOMIC DNA]</scope>
    <source>
        <strain evidence="2">NAU3</strain>
        <tissue evidence="2">Gut</tissue>
    </source>
</reference>
<gene>
    <name evidence="2" type="ORF">BLNAU_18765</name>
</gene>